<gene>
    <name evidence="3" type="ORF">SRO942_LOCUS29668</name>
</gene>
<evidence type="ECO:0000313" key="3">
    <source>
        <dbReference type="EMBL" id="CAF4153165.1"/>
    </source>
</evidence>
<dbReference type="EMBL" id="CAJOBC010043825">
    <property type="protein sequence ID" value="CAF4153165.1"/>
    <property type="molecule type" value="Genomic_DNA"/>
</dbReference>
<feature type="compositionally biased region" description="Basic and acidic residues" evidence="2">
    <location>
        <begin position="809"/>
        <end position="822"/>
    </location>
</feature>
<feature type="non-terminal residue" evidence="3">
    <location>
        <position position="1"/>
    </location>
</feature>
<reference evidence="3" key="1">
    <citation type="submission" date="2021-02" db="EMBL/GenBank/DDBJ databases">
        <authorList>
            <person name="Nowell W R."/>
        </authorList>
    </citation>
    <scope>NUCLEOTIDE SEQUENCE</scope>
</reference>
<feature type="region of interest" description="Disordered" evidence="2">
    <location>
        <begin position="955"/>
        <end position="978"/>
    </location>
</feature>
<sequence>KLIHDSERQTKLSFIRQFRGQNWNEKLIVNQVEVNDYQITELTMEKEEKCEELKSKWLLTNNFDFYSEYETYVSNMNDSIIKSRHLFEISQIYNVKQPTLNVYLKKSIEFLNKSIAIDEFRISNNFHLHEISNIRTDLRSKYELRALINLNMADRYDFACFEKLNYLNRGTYNFLQFEILTPHESDIKYHEKNLIYAFKTVFESNNDSSINVYDKILKINPYFFQAQYQKLLKVYELNDCSNICHFHSSFHQLIKSNSPLLDLFKILINKNKIKQKSKYNEPVDFLNKTIKIKVKNNQNKTLYLKLVRTEYSYRLKCNNEEQLINLLKYEELELLEILNNQKINSDHNPMIYYRLSYLNKLRGNLQISMNYINLAQKKYYEKMNKKIFRQIEKFKSKLTILEKMELNFLEKNQMNLFQIFNVIMKLNLPWKFSITNGFQLYQGTSTMNNKNSLINCLFYHLIGDINDIEQYLNNHDDSLIRKYHELQTILITNYNAKKDLKLICSQFLNEEISKNILIDNNENRNIETFIKLMAKCETMKMFNEEIVFYLNTKEYNDNCLNFWSLIADLESHIDLEDTLDYFKDLFRQSIEEHRHEQEEQHKSSLTLIDDLIEKNQNQQKSLISFNKLKEEILQSLSRYENVSSKSEIRKKLNEIISSNYDLVEKIQKLISKDCLNIYLEFNDTVEEENFYQYLKAKDQNELVYRIFLVIEEILSKPKIKINHNIITIEGYNIIISDLIDDLENKLKELNNKEVRFYGTNIFLDHSLNNDLWRGINLIFASDIINFVKDISSDKKITINVSGKKGQNGKHAEHQQHATRESEDGNDGLPGENGQAGQNGGDIYLIAKQKCDGRLNLEKLITSGGDGGKGGNGGNAGNGYNGKNGQNATEEHYVSFWRYGYHLDKGEEGTRGGNGGTGGDAGLAGLGGHAGLVYIEENQVLITEIFSNLIESNDKSNVSGDDELPGQGGSGGLGGSDGNDILFHKPNGFSKNKVYRGHIKINGTKHTFFKFHLYFDYEKRPKKQNGIDNISGKSANAQLRTGKKRNKSENKDQSNEQQMKNILNQVINRNNEESKNLSKNLTNSLNVLKDQMIDILDERQLKVKTHQLSNSMLENAHKIAQESLALNAIKMKSKMENTILKTSEMTSNKNDKSSIPLKLNVDHSEKQNILLEKTNFISNLQNQYRSRMKHFQIYLNENIKTIKNDIKLLKSKGKNILFKIDIDSLKHPCFIHKNNTNQIDLSDLLENESNLNNDSLLNQDLSSLTNNFQSLSYDRITKTHEPFLLNQYFKQLNNLKGQKRSLIRIKHQLTQFNSDTFINDLYLEHGNEQLIQEKLSKFDKIFHLNINHQLELFHIDDFLKQIHLSIEKPTTNSETDLIEMTTDNPIFMKDISNYLSESNISSEKIKKFSSILSQQLQLKENVKQFQLNECSPIYHDPEQPLNSHLIEELINEFLESKEKNLELIVRILKCFLTIIENNKQNLLCKNKIEHFVHFLFINLIFIKTDFQYGYLFNTMKKTLNYIQINYSSSLFNELFVNVELIILIKEKQFNILKNCIKKIQFFFQNKQIEFDMEIKILNYIQNNRKNDIFHFFENSFKSNENIQEFINNFYVEERFKSKIQILLINFRTYLSNIKEYAYDYLITQQELFVEKLNYFLKTQKFAIKKNSNDLSLNQNRCENIVHRLYKSLNLQTNTQYLNDIDTSTQINVNDFIQNFKNLYDQLRLKEILSINKVQKPKLNFNSIDYNQTICQILLISREMNDFDRLKIKYGYQIIIVKETNSIQIYFRDRNDYEIQKYILTQEKLIEILRNLKFNSEIILSKEENKQIYKLIYQEIELNHGFTKYSLEQIESFEKFKEILNEKLSILKKYLLINFSEYITNGINLILNSQLPDRWSFQIYLIFNNINITLKIKEKCPNDFHLISSETITELNLTTSNIFKVLKNLIEKLFLTDQQKIFIDFYQHSIIY</sequence>
<feature type="coiled-coil region" evidence="1">
    <location>
        <begin position="732"/>
        <end position="759"/>
    </location>
</feature>
<comment type="caution">
    <text evidence="3">The sequence shown here is derived from an EMBL/GenBank/DDBJ whole genome shotgun (WGS) entry which is preliminary data.</text>
</comment>
<feature type="compositionally biased region" description="Gly residues" evidence="2">
    <location>
        <begin position="863"/>
        <end position="881"/>
    </location>
</feature>
<proteinExistence type="predicted"/>
<feature type="region of interest" description="Disordered" evidence="2">
    <location>
        <begin position="1023"/>
        <end position="1057"/>
    </location>
</feature>
<feature type="compositionally biased region" description="Gly residues" evidence="2">
    <location>
        <begin position="965"/>
        <end position="976"/>
    </location>
</feature>
<accession>A0A8S2R7R7</accession>
<protein>
    <submittedName>
        <fullName evidence="3">Uncharacterized protein</fullName>
    </submittedName>
</protein>
<feature type="region of interest" description="Disordered" evidence="2">
    <location>
        <begin position="862"/>
        <end position="885"/>
    </location>
</feature>
<keyword evidence="1" id="KW-0175">Coiled coil</keyword>
<evidence type="ECO:0000256" key="2">
    <source>
        <dbReference type="SAM" id="MobiDB-lite"/>
    </source>
</evidence>
<name>A0A8S2R7R7_9BILA</name>
<dbReference type="OrthoDB" id="10192743at2759"/>
<evidence type="ECO:0000256" key="1">
    <source>
        <dbReference type="SAM" id="Coils"/>
    </source>
</evidence>
<feature type="region of interest" description="Disordered" evidence="2">
    <location>
        <begin position="801"/>
        <end position="836"/>
    </location>
</feature>
<dbReference type="Proteomes" id="UP000681722">
    <property type="component" value="Unassembled WGS sequence"/>
</dbReference>
<evidence type="ECO:0000313" key="4">
    <source>
        <dbReference type="Proteomes" id="UP000681722"/>
    </source>
</evidence>
<organism evidence="3 4">
    <name type="scientific">Didymodactylos carnosus</name>
    <dbReference type="NCBI Taxonomy" id="1234261"/>
    <lineage>
        <taxon>Eukaryota</taxon>
        <taxon>Metazoa</taxon>
        <taxon>Spiralia</taxon>
        <taxon>Gnathifera</taxon>
        <taxon>Rotifera</taxon>
        <taxon>Eurotatoria</taxon>
        <taxon>Bdelloidea</taxon>
        <taxon>Philodinida</taxon>
        <taxon>Philodinidae</taxon>
        <taxon>Didymodactylos</taxon>
    </lineage>
</organism>
<feature type="compositionally biased region" description="Polar residues" evidence="2">
    <location>
        <begin position="1025"/>
        <end position="1038"/>
    </location>
</feature>